<proteinExistence type="predicted"/>
<name>A0A660LIQ3_9ACTN</name>
<dbReference type="Proteomes" id="UP000278962">
    <property type="component" value="Unassembled WGS sequence"/>
</dbReference>
<comment type="caution">
    <text evidence="2">The sequence shown here is derived from an EMBL/GenBank/DDBJ whole genome shotgun (WGS) entry which is preliminary data.</text>
</comment>
<dbReference type="SUPFAM" id="SSF52200">
    <property type="entry name" value="Toll/Interleukin receptor TIR domain"/>
    <property type="match status" value="1"/>
</dbReference>
<evidence type="ECO:0000313" key="3">
    <source>
        <dbReference type="Proteomes" id="UP000278962"/>
    </source>
</evidence>
<evidence type="ECO:0000313" key="2">
    <source>
        <dbReference type="EMBL" id="RKQ92811.1"/>
    </source>
</evidence>
<dbReference type="OrthoDB" id="9150238at2"/>
<gene>
    <name evidence="2" type="ORF">C8N24_2666</name>
</gene>
<dbReference type="AlphaFoldDB" id="A0A660LIQ3"/>
<sequence length="190" mass="21866">MSYEYDIFVSYTRAGVAGDWVRNYFHGELRGWLEETMETPPRIFWDRDIETGQNWPQKLQDALARSRFLVPVFTHTYFRSRWCMSEFDTMAARCEDAGDAALIFPVRFHGDRAQFPERARSIQDTDMRDWAYTTRGFADTSKYLDFVDAVKALCQAIAAAVPHAPAWSADWPTLQVTPTAPAPMVVVPRL</sequence>
<dbReference type="Gene3D" id="3.40.50.10140">
    <property type="entry name" value="Toll/interleukin-1 receptor homology (TIR) domain"/>
    <property type="match status" value="1"/>
</dbReference>
<reference evidence="2 3" key="1">
    <citation type="submission" date="2018-10" db="EMBL/GenBank/DDBJ databases">
        <title>Genomic Encyclopedia of Archaeal and Bacterial Type Strains, Phase II (KMG-II): from individual species to whole genera.</title>
        <authorList>
            <person name="Goeker M."/>
        </authorList>
    </citation>
    <scope>NUCLEOTIDE SEQUENCE [LARGE SCALE GENOMIC DNA]</scope>
    <source>
        <strain evidence="2 3">DSM 14954</strain>
    </source>
</reference>
<dbReference type="InterPro" id="IPR000157">
    <property type="entry name" value="TIR_dom"/>
</dbReference>
<dbReference type="SMART" id="SM00255">
    <property type="entry name" value="TIR"/>
    <property type="match status" value="1"/>
</dbReference>
<accession>A0A660LIQ3</accession>
<evidence type="ECO:0000259" key="1">
    <source>
        <dbReference type="PROSITE" id="PS50104"/>
    </source>
</evidence>
<dbReference type="Pfam" id="PF13676">
    <property type="entry name" value="TIR_2"/>
    <property type="match status" value="1"/>
</dbReference>
<keyword evidence="3" id="KW-1185">Reference proteome</keyword>
<protein>
    <submittedName>
        <fullName evidence="2">TIR domain-containing protein</fullName>
    </submittedName>
</protein>
<dbReference type="EMBL" id="RBIL01000001">
    <property type="protein sequence ID" value="RKQ92811.1"/>
    <property type="molecule type" value="Genomic_DNA"/>
</dbReference>
<dbReference type="GO" id="GO:0007165">
    <property type="term" value="P:signal transduction"/>
    <property type="evidence" value="ECO:0007669"/>
    <property type="project" value="InterPro"/>
</dbReference>
<dbReference type="InterPro" id="IPR035897">
    <property type="entry name" value="Toll_tir_struct_dom_sf"/>
</dbReference>
<feature type="domain" description="TIR" evidence="1">
    <location>
        <begin position="3"/>
        <end position="154"/>
    </location>
</feature>
<dbReference type="PROSITE" id="PS50104">
    <property type="entry name" value="TIR"/>
    <property type="match status" value="1"/>
</dbReference>
<organism evidence="2 3">
    <name type="scientific">Solirubrobacter pauli</name>
    <dbReference type="NCBI Taxonomy" id="166793"/>
    <lineage>
        <taxon>Bacteria</taxon>
        <taxon>Bacillati</taxon>
        <taxon>Actinomycetota</taxon>
        <taxon>Thermoleophilia</taxon>
        <taxon>Solirubrobacterales</taxon>
        <taxon>Solirubrobacteraceae</taxon>
        <taxon>Solirubrobacter</taxon>
    </lineage>
</organism>